<feature type="region of interest" description="Disordered" evidence="1">
    <location>
        <begin position="19"/>
        <end position="71"/>
    </location>
</feature>
<feature type="compositionally biased region" description="Polar residues" evidence="1">
    <location>
        <begin position="62"/>
        <end position="71"/>
    </location>
</feature>
<name>A0A0H5RV54_9MYCO</name>
<organism evidence="2 3">
    <name type="scientific">Mycolicibacterium neworleansense</name>
    <dbReference type="NCBI Taxonomy" id="146018"/>
    <lineage>
        <taxon>Bacteria</taxon>
        <taxon>Bacillati</taxon>
        <taxon>Actinomycetota</taxon>
        <taxon>Actinomycetes</taxon>
        <taxon>Mycobacteriales</taxon>
        <taxon>Mycobacteriaceae</taxon>
        <taxon>Mycolicibacterium</taxon>
    </lineage>
</organism>
<protein>
    <submittedName>
        <fullName evidence="2">Uncharacterized protein</fullName>
    </submittedName>
</protein>
<accession>A0A0H5RV54</accession>
<gene>
    <name evidence="2" type="ORF">BN2156_04675</name>
</gene>
<feature type="compositionally biased region" description="Basic and acidic residues" evidence="1">
    <location>
        <begin position="26"/>
        <end position="37"/>
    </location>
</feature>
<sequence length="71" mass="7772">MRIPGAIGLKLGGYGYFRHMPTGKGIYDEQHRDDERGANGAAADKRNRAKNVPEDTPDVDTTESTSQEPPD</sequence>
<evidence type="ECO:0000256" key="1">
    <source>
        <dbReference type="SAM" id="MobiDB-lite"/>
    </source>
</evidence>
<reference evidence="3" key="1">
    <citation type="submission" date="2015-07" db="EMBL/GenBank/DDBJ databases">
        <authorList>
            <person name="Urmite Genomes"/>
        </authorList>
    </citation>
    <scope>NUCLEOTIDE SEQUENCE [LARGE SCALE GENOMIC DNA]</scope>
    <source>
        <strain evidence="3">type strain: ATCC 49404</strain>
    </source>
</reference>
<evidence type="ECO:0000313" key="3">
    <source>
        <dbReference type="Proteomes" id="UP000199147"/>
    </source>
</evidence>
<dbReference type="AlphaFoldDB" id="A0A0H5RV54"/>
<keyword evidence="3" id="KW-1185">Reference proteome</keyword>
<dbReference type="Proteomes" id="UP000199147">
    <property type="component" value="Unassembled WGS sequence"/>
</dbReference>
<dbReference type="EMBL" id="CWKH01000002">
    <property type="protein sequence ID" value="CRZ17783.1"/>
    <property type="molecule type" value="Genomic_DNA"/>
</dbReference>
<evidence type="ECO:0000313" key="2">
    <source>
        <dbReference type="EMBL" id="CRZ17783.1"/>
    </source>
</evidence>
<proteinExistence type="predicted"/>